<name>A0A3M7SME5_BRAPC</name>
<evidence type="ECO:0000313" key="2">
    <source>
        <dbReference type="Proteomes" id="UP000276133"/>
    </source>
</evidence>
<dbReference type="Proteomes" id="UP000276133">
    <property type="component" value="Unassembled WGS sequence"/>
</dbReference>
<dbReference type="AlphaFoldDB" id="A0A3M7SME5"/>
<comment type="caution">
    <text evidence="1">The sequence shown here is derived from an EMBL/GenBank/DDBJ whole genome shotgun (WGS) entry which is preliminary data.</text>
</comment>
<protein>
    <submittedName>
        <fullName evidence="1">Uncharacterized protein</fullName>
    </submittedName>
</protein>
<keyword evidence="2" id="KW-1185">Reference proteome</keyword>
<sequence length="100" mass="11921">MLPKPEKTAYYKGKDPSLVLTESDKIKNSYSISMFNKRFCDSSFDSELNKDQNFSYYSQFLFQVRVIHFLEIDRYIINILKKLNCVNLDDSKFRDPKVKM</sequence>
<evidence type="ECO:0000313" key="1">
    <source>
        <dbReference type="EMBL" id="RNA36797.1"/>
    </source>
</evidence>
<gene>
    <name evidence="1" type="ORF">BpHYR1_005578</name>
</gene>
<proteinExistence type="predicted"/>
<reference evidence="1 2" key="1">
    <citation type="journal article" date="2018" name="Sci. Rep.">
        <title>Genomic signatures of local adaptation to the degree of environmental predictability in rotifers.</title>
        <authorList>
            <person name="Franch-Gras L."/>
            <person name="Hahn C."/>
            <person name="Garcia-Roger E.M."/>
            <person name="Carmona M.J."/>
            <person name="Serra M."/>
            <person name="Gomez A."/>
        </authorList>
    </citation>
    <scope>NUCLEOTIDE SEQUENCE [LARGE SCALE GENOMIC DNA]</scope>
    <source>
        <strain evidence="1">HYR1</strain>
    </source>
</reference>
<organism evidence="1 2">
    <name type="scientific">Brachionus plicatilis</name>
    <name type="common">Marine rotifer</name>
    <name type="synonym">Brachionus muelleri</name>
    <dbReference type="NCBI Taxonomy" id="10195"/>
    <lineage>
        <taxon>Eukaryota</taxon>
        <taxon>Metazoa</taxon>
        <taxon>Spiralia</taxon>
        <taxon>Gnathifera</taxon>
        <taxon>Rotifera</taxon>
        <taxon>Eurotatoria</taxon>
        <taxon>Monogononta</taxon>
        <taxon>Pseudotrocha</taxon>
        <taxon>Ploima</taxon>
        <taxon>Brachionidae</taxon>
        <taxon>Brachionus</taxon>
    </lineage>
</organism>
<accession>A0A3M7SME5</accession>
<dbReference type="EMBL" id="REGN01001125">
    <property type="protein sequence ID" value="RNA36797.1"/>
    <property type="molecule type" value="Genomic_DNA"/>
</dbReference>